<dbReference type="Pfam" id="PF02365">
    <property type="entry name" value="NAM"/>
    <property type="match status" value="1"/>
</dbReference>
<dbReference type="InterPro" id="IPR003441">
    <property type="entry name" value="NAC-dom"/>
</dbReference>
<keyword evidence="2" id="KW-0238">DNA-binding</keyword>
<dbReference type="InterPro" id="IPR036093">
    <property type="entry name" value="NAC_dom_sf"/>
</dbReference>
<dbReference type="GO" id="GO:0003677">
    <property type="term" value="F:DNA binding"/>
    <property type="evidence" value="ECO:0007669"/>
    <property type="project" value="UniProtKB-KW"/>
</dbReference>
<dbReference type="EMBL" id="OX459122">
    <property type="protein sequence ID" value="CAI9106309.1"/>
    <property type="molecule type" value="Genomic_DNA"/>
</dbReference>
<reference evidence="7" key="1">
    <citation type="submission" date="2023-03" db="EMBL/GenBank/DDBJ databases">
        <authorList>
            <person name="Julca I."/>
        </authorList>
    </citation>
    <scope>NUCLEOTIDE SEQUENCE</scope>
</reference>
<keyword evidence="1" id="KW-0805">Transcription regulation</keyword>
<keyword evidence="8" id="KW-1185">Reference proteome</keyword>
<evidence type="ECO:0000256" key="2">
    <source>
        <dbReference type="ARBA" id="ARBA00023125"/>
    </source>
</evidence>
<protein>
    <submittedName>
        <fullName evidence="7">OLC1v1005438C1</fullName>
    </submittedName>
</protein>
<proteinExistence type="predicted"/>
<dbReference type="SUPFAM" id="SSF101941">
    <property type="entry name" value="NAC domain"/>
    <property type="match status" value="1"/>
</dbReference>
<dbReference type="AlphaFoldDB" id="A0AAV1DEP9"/>
<evidence type="ECO:0000313" key="8">
    <source>
        <dbReference type="Proteomes" id="UP001161247"/>
    </source>
</evidence>
<evidence type="ECO:0000256" key="4">
    <source>
        <dbReference type="ARBA" id="ARBA00023242"/>
    </source>
</evidence>
<feature type="compositionally biased region" description="Polar residues" evidence="5">
    <location>
        <begin position="1"/>
        <end position="31"/>
    </location>
</feature>
<dbReference type="GO" id="GO:0006355">
    <property type="term" value="P:regulation of DNA-templated transcription"/>
    <property type="evidence" value="ECO:0007669"/>
    <property type="project" value="InterPro"/>
</dbReference>
<dbReference type="Proteomes" id="UP001161247">
    <property type="component" value="Chromosome 5"/>
</dbReference>
<feature type="domain" description="NAC" evidence="6">
    <location>
        <begin position="98"/>
        <end position="248"/>
    </location>
</feature>
<evidence type="ECO:0000313" key="7">
    <source>
        <dbReference type="EMBL" id="CAI9106309.1"/>
    </source>
</evidence>
<sequence>MEAENQTPLPTFEDSGSSSFNPISTTLSPNHLTARDDDVSSDQEGVEAPISASLPPTPSPNNNNGSPCNEEEDALVASEDFMEDEDISPSEKEFFDSLPPGYRFHPTDSDLIVHYLQKKINKERLPRHQIRHINLYRNSPEVISAMYPPAGDKEWFFFTPRKRKYPNGHRPNRAAGPGYWKATGADKPVTYRGTQVGFRKALVYYAGKPPKGTKTNWIMHEFRVSGDKKPINGSLKLDDFVLCRIYKKVDKSPQKQGSEEDDVQVDQNVNGNGNGNGDFIRTPEEGGTQLFDQLNNGNDYHFSFEDVKHIEASIGFPQSNFNNNGFRDNNMYRDISLMNVPQSQSLYGNSQLPPTYAARPLSYISSMFPVDNMSLSRYLSETSMEVKPRLMHDNQWNICSELSSELSTVQNLAELDPLINNYQHQLFETSMAAPNNVGNNAYISEIQKEEK</sequence>
<gene>
    <name evidence="7" type="ORF">OLC1_LOCUS14824</name>
</gene>
<feature type="region of interest" description="Disordered" evidence="5">
    <location>
        <begin position="1"/>
        <end position="71"/>
    </location>
</feature>
<accession>A0AAV1DEP9</accession>
<dbReference type="PANTHER" id="PTHR31719:SF160">
    <property type="entry name" value="NAC TRANSCRIPTION FACTOR 29-LIKE"/>
    <property type="match status" value="1"/>
</dbReference>
<evidence type="ECO:0000259" key="6">
    <source>
        <dbReference type="PROSITE" id="PS51005"/>
    </source>
</evidence>
<evidence type="ECO:0000256" key="5">
    <source>
        <dbReference type="SAM" id="MobiDB-lite"/>
    </source>
</evidence>
<keyword evidence="4" id="KW-0539">Nucleus</keyword>
<evidence type="ECO:0000256" key="1">
    <source>
        <dbReference type="ARBA" id="ARBA00023015"/>
    </source>
</evidence>
<dbReference type="PROSITE" id="PS51005">
    <property type="entry name" value="NAC"/>
    <property type="match status" value="1"/>
</dbReference>
<keyword evidence="3" id="KW-0804">Transcription</keyword>
<dbReference type="Gene3D" id="2.170.150.80">
    <property type="entry name" value="NAC domain"/>
    <property type="match status" value="1"/>
</dbReference>
<evidence type="ECO:0000256" key="3">
    <source>
        <dbReference type="ARBA" id="ARBA00023163"/>
    </source>
</evidence>
<dbReference type="PANTHER" id="PTHR31719">
    <property type="entry name" value="NAC TRANSCRIPTION FACTOR 56"/>
    <property type="match status" value="1"/>
</dbReference>
<organism evidence="7 8">
    <name type="scientific">Oldenlandia corymbosa var. corymbosa</name>
    <dbReference type="NCBI Taxonomy" id="529605"/>
    <lineage>
        <taxon>Eukaryota</taxon>
        <taxon>Viridiplantae</taxon>
        <taxon>Streptophyta</taxon>
        <taxon>Embryophyta</taxon>
        <taxon>Tracheophyta</taxon>
        <taxon>Spermatophyta</taxon>
        <taxon>Magnoliopsida</taxon>
        <taxon>eudicotyledons</taxon>
        <taxon>Gunneridae</taxon>
        <taxon>Pentapetalae</taxon>
        <taxon>asterids</taxon>
        <taxon>lamiids</taxon>
        <taxon>Gentianales</taxon>
        <taxon>Rubiaceae</taxon>
        <taxon>Rubioideae</taxon>
        <taxon>Spermacoceae</taxon>
        <taxon>Hedyotis-Oldenlandia complex</taxon>
        <taxon>Oldenlandia</taxon>
    </lineage>
</organism>
<name>A0AAV1DEP9_OLDCO</name>